<evidence type="ECO:0000313" key="7">
    <source>
        <dbReference type="EMBL" id="BBC79036.1"/>
    </source>
</evidence>
<dbReference type="CDD" id="cd00340">
    <property type="entry name" value="GSH_Peroxidase"/>
    <property type="match status" value="1"/>
</dbReference>
<feature type="active site" evidence="4">
    <location>
        <position position="48"/>
    </location>
</feature>
<dbReference type="SUPFAM" id="SSF52833">
    <property type="entry name" value="Thioredoxin-like"/>
    <property type="match status" value="1"/>
</dbReference>
<dbReference type="InterPro" id="IPR036249">
    <property type="entry name" value="Thioredoxin-like_sf"/>
</dbReference>
<keyword evidence="2 5" id="KW-0575">Peroxidase</keyword>
<dbReference type="Gene3D" id="3.40.30.10">
    <property type="entry name" value="Glutaredoxin"/>
    <property type="match status" value="1"/>
</dbReference>
<gene>
    <name evidence="7" type="ORF">AcetOrient_orf00994</name>
</gene>
<evidence type="ECO:0000256" key="4">
    <source>
        <dbReference type="PIRSR" id="PIRSR000303-1"/>
    </source>
</evidence>
<dbReference type="PROSITE" id="PS51352">
    <property type="entry name" value="THIOREDOXIN_2"/>
    <property type="match status" value="1"/>
</dbReference>
<comment type="similarity">
    <text evidence="1 5">Belongs to the glutathione peroxidase family.</text>
</comment>
<dbReference type="PANTHER" id="PTHR11592:SF78">
    <property type="entry name" value="GLUTATHIONE PEROXIDASE"/>
    <property type="match status" value="1"/>
</dbReference>
<evidence type="ECO:0000256" key="2">
    <source>
        <dbReference type="ARBA" id="ARBA00022559"/>
    </source>
</evidence>
<keyword evidence="3 5" id="KW-0560">Oxidoreductase</keyword>
<evidence type="ECO:0000259" key="6">
    <source>
        <dbReference type="PROSITE" id="PS51352"/>
    </source>
</evidence>
<evidence type="ECO:0000313" key="8">
    <source>
        <dbReference type="Proteomes" id="UP000270034"/>
    </source>
</evidence>
<dbReference type="InterPro" id="IPR013766">
    <property type="entry name" value="Thioredoxin_domain"/>
</dbReference>
<evidence type="ECO:0000256" key="5">
    <source>
        <dbReference type="RuleBase" id="RU000499"/>
    </source>
</evidence>
<evidence type="ECO:0000256" key="1">
    <source>
        <dbReference type="ARBA" id="ARBA00006926"/>
    </source>
</evidence>
<dbReference type="AlphaFoldDB" id="A0A2Z5ZF43"/>
<dbReference type="PANTHER" id="PTHR11592">
    <property type="entry name" value="GLUTATHIONE PEROXIDASE"/>
    <property type="match status" value="1"/>
</dbReference>
<evidence type="ECO:0000256" key="3">
    <source>
        <dbReference type="ARBA" id="ARBA00023002"/>
    </source>
</evidence>
<proteinExistence type="inferred from homology"/>
<dbReference type="PIRSF" id="PIRSF000303">
    <property type="entry name" value="Glutathion_perox"/>
    <property type="match status" value="1"/>
</dbReference>
<dbReference type="KEGG" id="aot:AcetOri_orf00994"/>
<organism evidence="7 8">
    <name type="scientific">Acetobacter orientalis</name>
    <dbReference type="NCBI Taxonomy" id="146474"/>
    <lineage>
        <taxon>Bacteria</taxon>
        <taxon>Pseudomonadati</taxon>
        <taxon>Pseudomonadota</taxon>
        <taxon>Alphaproteobacteria</taxon>
        <taxon>Acetobacterales</taxon>
        <taxon>Acetobacteraceae</taxon>
        <taxon>Acetobacter</taxon>
    </lineage>
</organism>
<dbReference type="PROSITE" id="PS51355">
    <property type="entry name" value="GLUTATHIONE_PEROXID_3"/>
    <property type="match status" value="1"/>
</dbReference>
<dbReference type="Pfam" id="PF00255">
    <property type="entry name" value="GSHPx"/>
    <property type="match status" value="1"/>
</dbReference>
<dbReference type="EMBL" id="AP018515">
    <property type="protein sequence ID" value="BBC79036.1"/>
    <property type="molecule type" value="Genomic_DNA"/>
</dbReference>
<dbReference type="PRINTS" id="PR01011">
    <property type="entry name" value="GLUTPROXDASE"/>
</dbReference>
<accession>A0A2Z5ZF43</accession>
<reference evidence="7 8" key="1">
    <citation type="submission" date="2018-02" db="EMBL/GenBank/DDBJ databases">
        <title>Acetobacter orientalis genome.</title>
        <authorList>
            <person name="Nakashima N."/>
            <person name="Tamura T."/>
        </authorList>
    </citation>
    <scope>NUCLEOTIDE SEQUENCE [LARGE SCALE GENOMIC DNA]</scope>
    <source>
        <strain evidence="7 8">FAN1</strain>
    </source>
</reference>
<dbReference type="InterPro" id="IPR000889">
    <property type="entry name" value="Glutathione_peroxidase"/>
</dbReference>
<dbReference type="PROSITE" id="PS00460">
    <property type="entry name" value="GLUTATHIONE_PEROXID_1"/>
    <property type="match status" value="1"/>
</dbReference>
<feature type="domain" description="Thioredoxin" evidence="6">
    <location>
        <begin position="9"/>
        <end position="171"/>
    </location>
</feature>
<protein>
    <recommendedName>
        <fullName evidence="5">Glutathione peroxidase</fullName>
    </recommendedName>
</protein>
<sequence>MSLPTKEGPCAMTTVYDFSLPRLEGGGTLDLAEYRGKPLLIVNTASECGFTHQYEGLQALWSQFKKAGVVVIGVPSNDFGQQEPGSSSQIAAFCHKNYGVGFPMAARCPVKGTNAIPLFQWLNKDLGFLARPRWNFYKYLFNKQGQPVAWFSSLTAPTSPRVRDALERILLNG</sequence>
<dbReference type="Proteomes" id="UP000270034">
    <property type="component" value="Chromosome"/>
</dbReference>
<dbReference type="GO" id="GO:0004601">
    <property type="term" value="F:peroxidase activity"/>
    <property type="evidence" value="ECO:0007669"/>
    <property type="project" value="UniProtKB-KW"/>
</dbReference>
<dbReference type="InterPro" id="IPR029759">
    <property type="entry name" value="GPX_AS"/>
</dbReference>
<dbReference type="GO" id="GO:0034599">
    <property type="term" value="P:cellular response to oxidative stress"/>
    <property type="evidence" value="ECO:0007669"/>
    <property type="project" value="TreeGrafter"/>
</dbReference>
<name>A0A2Z5ZF43_9PROT</name>